<evidence type="ECO:0000313" key="3">
    <source>
        <dbReference type="Proteomes" id="UP000691718"/>
    </source>
</evidence>
<feature type="domain" description="PiggyBac transposable element-derived protein" evidence="1">
    <location>
        <begin position="20"/>
        <end position="373"/>
    </location>
</feature>
<protein>
    <submittedName>
        <fullName evidence="2">(apollo) hypothetical protein</fullName>
    </submittedName>
</protein>
<name>A0A8S3WSR8_PARAO</name>
<evidence type="ECO:0000259" key="1">
    <source>
        <dbReference type="Pfam" id="PF13843"/>
    </source>
</evidence>
<gene>
    <name evidence="2" type="ORF">PAPOLLO_LOCUS9914</name>
</gene>
<sequence>MRFRGSSKLPNETLELKTLYRVFSYLFTDEIVVLIRDETNLYSVQKDANKPINVTSQEIREFVGITYFMSIVHLPNVRMYWSEKYGYAHIRETMPLKRFEFLRQVLHFNDNSIMLPYGQPNSDRLYKIRPIIQKLNRNFGKVPLEQHLSVDEQMCSTKTRSALKQYLPEKPHKWGFKLFAICDVSGYGYKFEVYSGQENICADGEPQLGALSNVVVRLAREIPVNQNYRLFFDNYYTSLPLMEFLSHRGILALGTVRRNCIPKCKLPDEKQLKKAPRGTSVEQVASYNGINISVVAWRDNKIVNLVSNFAVKNPTSVVSRFDKSQKKHINVERPFIVAEYNRHMGGVDLMDCVMGHYKIKLRSKRHSKTLLSFSRHDHD</sequence>
<evidence type="ECO:0000313" key="2">
    <source>
        <dbReference type="EMBL" id="CAG4979435.1"/>
    </source>
</evidence>
<dbReference type="InterPro" id="IPR029526">
    <property type="entry name" value="PGBD"/>
</dbReference>
<dbReference type="PANTHER" id="PTHR47272:SF1">
    <property type="entry name" value="PIGGYBAC TRANSPOSABLE ELEMENT-DERIVED PROTEIN 3-LIKE"/>
    <property type="match status" value="1"/>
</dbReference>
<dbReference type="Pfam" id="PF13843">
    <property type="entry name" value="DDE_Tnp_1_7"/>
    <property type="match status" value="1"/>
</dbReference>
<proteinExistence type="predicted"/>
<organism evidence="2 3">
    <name type="scientific">Parnassius apollo</name>
    <name type="common">Apollo butterfly</name>
    <name type="synonym">Papilio apollo</name>
    <dbReference type="NCBI Taxonomy" id="110799"/>
    <lineage>
        <taxon>Eukaryota</taxon>
        <taxon>Metazoa</taxon>
        <taxon>Ecdysozoa</taxon>
        <taxon>Arthropoda</taxon>
        <taxon>Hexapoda</taxon>
        <taxon>Insecta</taxon>
        <taxon>Pterygota</taxon>
        <taxon>Neoptera</taxon>
        <taxon>Endopterygota</taxon>
        <taxon>Lepidoptera</taxon>
        <taxon>Glossata</taxon>
        <taxon>Ditrysia</taxon>
        <taxon>Papilionoidea</taxon>
        <taxon>Papilionidae</taxon>
        <taxon>Parnassiinae</taxon>
        <taxon>Parnassini</taxon>
        <taxon>Parnassius</taxon>
        <taxon>Parnassius</taxon>
    </lineage>
</organism>
<comment type="caution">
    <text evidence="2">The sequence shown here is derived from an EMBL/GenBank/DDBJ whole genome shotgun (WGS) entry which is preliminary data.</text>
</comment>
<dbReference type="OrthoDB" id="122438at2759"/>
<dbReference type="PANTHER" id="PTHR47272">
    <property type="entry name" value="DDE_TNP_1_7 DOMAIN-CONTAINING PROTEIN"/>
    <property type="match status" value="1"/>
</dbReference>
<accession>A0A8S3WSR8</accession>
<keyword evidence="3" id="KW-1185">Reference proteome</keyword>
<reference evidence="2" key="1">
    <citation type="submission" date="2021-04" db="EMBL/GenBank/DDBJ databases">
        <authorList>
            <person name="Tunstrom K."/>
        </authorList>
    </citation>
    <scope>NUCLEOTIDE SEQUENCE</scope>
</reference>
<dbReference type="Proteomes" id="UP000691718">
    <property type="component" value="Unassembled WGS sequence"/>
</dbReference>
<dbReference type="EMBL" id="CAJQZP010000693">
    <property type="protein sequence ID" value="CAG4979435.1"/>
    <property type="molecule type" value="Genomic_DNA"/>
</dbReference>
<dbReference type="AlphaFoldDB" id="A0A8S3WSR8"/>